<evidence type="ECO:0000256" key="1">
    <source>
        <dbReference type="SAM" id="Phobius"/>
    </source>
</evidence>
<proteinExistence type="predicted"/>
<reference evidence="2" key="2">
    <citation type="submission" date="2021-04" db="EMBL/GenBank/DDBJ databases">
        <authorList>
            <person name="Gilroy R."/>
        </authorList>
    </citation>
    <scope>NUCLEOTIDE SEQUENCE</scope>
    <source>
        <strain evidence="2">CHK183-5548</strain>
    </source>
</reference>
<dbReference type="EMBL" id="DWWL01000044">
    <property type="protein sequence ID" value="HJC47786.1"/>
    <property type="molecule type" value="Genomic_DNA"/>
</dbReference>
<comment type="caution">
    <text evidence="2">The sequence shown here is derived from an EMBL/GenBank/DDBJ whole genome shotgun (WGS) entry which is preliminary data.</text>
</comment>
<gene>
    <name evidence="2" type="ORF">IAA04_07010</name>
</gene>
<reference evidence="2" key="1">
    <citation type="journal article" date="2021" name="PeerJ">
        <title>Extensive microbial diversity within the chicken gut microbiome revealed by metagenomics and culture.</title>
        <authorList>
            <person name="Gilroy R."/>
            <person name="Ravi A."/>
            <person name="Getino M."/>
            <person name="Pursley I."/>
            <person name="Horton D.L."/>
            <person name="Alikhan N.F."/>
            <person name="Baker D."/>
            <person name="Gharbi K."/>
            <person name="Hall N."/>
            <person name="Watson M."/>
            <person name="Adriaenssens E.M."/>
            <person name="Foster-Nyarko E."/>
            <person name="Jarju S."/>
            <person name="Secka A."/>
            <person name="Antonio M."/>
            <person name="Oren A."/>
            <person name="Chaudhuri R.R."/>
            <person name="La Ragione R."/>
            <person name="Hildebrand F."/>
            <person name="Pallen M.J."/>
        </authorList>
    </citation>
    <scope>NUCLEOTIDE SEQUENCE</scope>
    <source>
        <strain evidence="2">CHK183-5548</strain>
    </source>
</reference>
<sequence length="74" mass="7906">MKSTTPTSHRVLALIGALILAGLYVTTLILAVTGNEHTMGMLTASLFASIVVPVFLYVARMVTKGLKDRNSDKS</sequence>
<feature type="transmembrane region" description="Helical" evidence="1">
    <location>
        <begin position="12"/>
        <end position="33"/>
    </location>
</feature>
<name>A0A9D2PD11_9FIRM</name>
<evidence type="ECO:0000313" key="3">
    <source>
        <dbReference type="Proteomes" id="UP000823883"/>
    </source>
</evidence>
<keyword evidence="1" id="KW-1133">Transmembrane helix</keyword>
<protein>
    <submittedName>
        <fullName evidence="2">Uncharacterized protein</fullName>
    </submittedName>
</protein>
<dbReference type="AlphaFoldDB" id="A0A9D2PD11"/>
<evidence type="ECO:0000313" key="2">
    <source>
        <dbReference type="EMBL" id="HJC47786.1"/>
    </source>
</evidence>
<accession>A0A9D2PD11</accession>
<dbReference type="Proteomes" id="UP000823883">
    <property type="component" value="Unassembled WGS sequence"/>
</dbReference>
<feature type="transmembrane region" description="Helical" evidence="1">
    <location>
        <begin position="39"/>
        <end position="59"/>
    </location>
</feature>
<keyword evidence="1" id="KW-0472">Membrane</keyword>
<keyword evidence="1" id="KW-0812">Transmembrane</keyword>
<organism evidence="2 3">
    <name type="scientific">Candidatus Lachnoclostridium pullistercoris</name>
    <dbReference type="NCBI Taxonomy" id="2838632"/>
    <lineage>
        <taxon>Bacteria</taxon>
        <taxon>Bacillati</taxon>
        <taxon>Bacillota</taxon>
        <taxon>Clostridia</taxon>
        <taxon>Lachnospirales</taxon>
        <taxon>Lachnospiraceae</taxon>
    </lineage>
</organism>